<keyword evidence="2 5" id="KW-0227">DNA damage</keyword>
<evidence type="ECO:0000256" key="7">
    <source>
        <dbReference type="RuleBase" id="RU003780"/>
    </source>
</evidence>
<evidence type="ECO:0000313" key="9">
    <source>
        <dbReference type="EMBL" id="KAG8469010.1"/>
    </source>
</evidence>
<sequence length="282" mass="29941">MPQTALTSFLTGKRKLEEPVEEADAGALPAPALTLARAAPAPAPDGFLRLAHADWGAALAADARAPYFQQLAAFVKARRASGAVYPPAEHVFAALDACPLEQVKVVIVGQDPYHGPRQAHGLAFSIADTSSCKFPPSLRNIFQECDADPGVDFRRGTACASGSSGSLLAWATQGVLLLNTVLTVDGGKPNSHQKQGWERFTDAVVRAVLARKGKGCVFLLWGLPAAKKCPSIDRTRHRVITSSHPSPLSNTKGGEPFTGSRCFSRCNALLAELGHTPIDWNV</sequence>
<comment type="function">
    <text evidence="5 7">Excises uracil residues from the DNA which can arise as a result of misincorporation of dUMP residues by DNA polymerase or due to deamination of cytosine.</text>
</comment>
<dbReference type="InterPro" id="IPR002043">
    <property type="entry name" value="UDG_fam1"/>
</dbReference>
<keyword evidence="4 5" id="KW-0234">DNA repair</keyword>
<dbReference type="PROSITE" id="PS00130">
    <property type="entry name" value="U_DNA_GLYCOSYLASE"/>
    <property type="match status" value="1"/>
</dbReference>
<dbReference type="NCBIfam" id="NF003592">
    <property type="entry name" value="PRK05254.1-5"/>
    <property type="match status" value="1"/>
</dbReference>
<evidence type="ECO:0000256" key="3">
    <source>
        <dbReference type="ARBA" id="ARBA00022801"/>
    </source>
</evidence>
<dbReference type="GO" id="GO:0097510">
    <property type="term" value="P:base-excision repair, AP site formation via deaminated base removal"/>
    <property type="evidence" value="ECO:0007669"/>
    <property type="project" value="TreeGrafter"/>
</dbReference>
<dbReference type="GO" id="GO:0005634">
    <property type="term" value="C:nucleus"/>
    <property type="evidence" value="ECO:0007669"/>
    <property type="project" value="UniProtKB-SubCell"/>
</dbReference>
<keyword evidence="10" id="KW-1185">Reference proteome</keyword>
<evidence type="ECO:0000313" key="10">
    <source>
        <dbReference type="Proteomes" id="UP000751190"/>
    </source>
</evidence>
<comment type="catalytic activity">
    <reaction evidence="5 7">
        <text>Hydrolyzes single-stranded DNA or mismatched double-stranded DNA and polynucleotides, releasing free uracil.</text>
        <dbReference type="EC" id="3.2.2.27"/>
    </reaction>
</comment>
<dbReference type="PANTHER" id="PTHR11264:SF0">
    <property type="entry name" value="URACIL-DNA GLYCOSYLASE"/>
    <property type="match status" value="1"/>
</dbReference>
<comment type="subcellular location">
    <subcellularLocation>
        <location evidence="5">Mitochondrion</location>
    </subcellularLocation>
    <subcellularLocation>
        <location evidence="5">Nucleus</location>
    </subcellularLocation>
</comment>
<dbReference type="GO" id="GO:0005739">
    <property type="term" value="C:mitochondrion"/>
    <property type="evidence" value="ECO:0007669"/>
    <property type="project" value="UniProtKB-SubCell"/>
</dbReference>
<dbReference type="SMART" id="SM00987">
    <property type="entry name" value="UreE_C"/>
    <property type="match status" value="1"/>
</dbReference>
<dbReference type="NCBIfam" id="TIGR00628">
    <property type="entry name" value="ung"/>
    <property type="match status" value="1"/>
</dbReference>
<dbReference type="Pfam" id="PF03167">
    <property type="entry name" value="UDG"/>
    <property type="match status" value="1"/>
</dbReference>
<dbReference type="CDD" id="cd10027">
    <property type="entry name" value="UDG-F1-like"/>
    <property type="match status" value="1"/>
</dbReference>
<dbReference type="Gene3D" id="3.40.470.10">
    <property type="entry name" value="Uracil-DNA glycosylase-like domain"/>
    <property type="match status" value="1"/>
</dbReference>
<evidence type="ECO:0000256" key="5">
    <source>
        <dbReference type="HAMAP-Rule" id="MF_03166"/>
    </source>
</evidence>
<name>A0A8J6CGE3_DIALT</name>
<dbReference type="HAMAP" id="MF_00148">
    <property type="entry name" value="UDG"/>
    <property type="match status" value="1"/>
</dbReference>
<evidence type="ECO:0000259" key="8">
    <source>
        <dbReference type="SMART" id="SM00986"/>
    </source>
</evidence>
<dbReference type="NCBIfam" id="NF003588">
    <property type="entry name" value="PRK05254.1-1"/>
    <property type="match status" value="1"/>
</dbReference>
<dbReference type="OrthoDB" id="10031947at2759"/>
<dbReference type="InterPro" id="IPR036895">
    <property type="entry name" value="Uracil-DNA_glycosylase-like_sf"/>
</dbReference>
<feature type="domain" description="Uracil-DNA glycosylase-like" evidence="8">
    <location>
        <begin position="96"/>
        <end position="270"/>
    </location>
</feature>
<dbReference type="Proteomes" id="UP000751190">
    <property type="component" value="Unassembled WGS sequence"/>
</dbReference>
<dbReference type="InterPro" id="IPR005122">
    <property type="entry name" value="Uracil-DNA_glycosylase-like"/>
</dbReference>
<dbReference type="NCBIfam" id="NF003589">
    <property type="entry name" value="PRK05254.1-2"/>
    <property type="match status" value="1"/>
</dbReference>
<evidence type="ECO:0000256" key="4">
    <source>
        <dbReference type="ARBA" id="ARBA00023204"/>
    </source>
</evidence>
<gene>
    <name evidence="9" type="ORF">KFE25_007528</name>
</gene>
<evidence type="ECO:0000256" key="2">
    <source>
        <dbReference type="ARBA" id="ARBA00022763"/>
    </source>
</evidence>
<dbReference type="EC" id="3.2.2.27" evidence="5 7"/>
<evidence type="ECO:0000256" key="6">
    <source>
        <dbReference type="PROSITE-ProRule" id="PRU10072"/>
    </source>
</evidence>
<keyword evidence="5" id="KW-0496">Mitochondrion</keyword>
<keyword evidence="5" id="KW-0539">Nucleus</keyword>
<evidence type="ECO:0000256" key="1">
    <source>
        <dbReference type="ARBA" id="ARBA00008184"/>
    </source>
</evidence>
<dbReference type="EMBL" id="JAGTXO010000003">
    <property type="protein sequence ID" value="KAG8469010.1"/>
    <property type="molecule type" value="Genomic_DNA"/>
</dbReference>
<reference evidence="9" key="1">
    <citation type="submission" date="2021-05" db="EMBL/GenBank/DDBJ databases">
        <title>The genome of the haptophyte Pavlova lutheri (Diacronema luteri, Pavlovales) - a model for lipid biosynthesis in eukaryotic algae.</title>
        <authorList>
            <person name="Hulatt C.J."/>
            <person name="Posewitz M.C."/>
        </authorList>
    </citation>
    <scope>NUCLEOTIDE SEQUENCE</scope>
    <source>
        <strain evidence="9">NIVA-4/92</strain>
    </source>
</reference>
<dbReference type="GO" id="GO:0004844">
    <property type="term" value="F:uracil DNA N-glycosylase activity"/>
    <property type="evidence" value="ECO:0007669"/>
    <property type="project" value="UniProtKB-UniRule"/>
</dbReference>
<accession>A0A8J6CGE3</accession>
<proteinExistence type="inferred from homology"/>
<dbReference type="SMART" id="SM00986">
    <property type="entry name" value="UDG"/>
    <property type="match status" value="1"/>
</dbReference>
<dbReference type="AlphaFoldDB" id="A0A8J6CGE3"/>
<keyword evidence="3 5" id="KW-0378">Hydrolase</keyword>
<dbReference type="InterPro" id="IPR018085">
    <property type="entry name" value="Ura-DNA_Glyclase_AS"/>
</dbReference>
<organism evidence="9 10">
    <name type="scientific">Diacronema lutheri</name>
    <name type="common">Unicellular marine alga</name>
    <name type="synonym">Monochrysis lutheri</name>
    <dbReference type="NCBI Taxonomy" id="2081491"/>
    <lineage>
        <taxon>Eukaryota</taxon>
        <taxon>Haptista</taxon>
        <taxon>Haptophyta</taxon>
        <taxon>Pavlovophyceae</taxon>
        <taxon>Pavlovales</taxon>
        <taxon>Pavlovaceae</taxon>
        <taxon>Diacronema</taxon>
    </lineage>
</organism>
<comment type="caution">
    <text evidence="9">The sequence shown here is derived from an EMBL/GenBank/DDBJ whole genome shotgun (WGS) entry which is preliminary data.</text>
</comment>
<feature type="active site" description="Proton acceptor" evidence="5 6">
    <location>
        <position position="111"/>
    </location>
</feature>
<dbReference type="OMA" id="PDNGYLM"/>
<comment type="similarity">
    <text evidence="1 5 7">Belongs to the uracil-DNA glycosylase (UDG) superfamily. UNG family.</text>
</comment>
<protein>
    <recommendedName>
        <fullName evidence="5 7">Uracil-DNA glycosylase</fullName>
        <shortName evidence="5">UDG</shortName>
        <ecNumber evidence="5 7">3.2.2.27</ecNumber>
    </recommendedName>
</protein>
<dbReference type="SUPFAM" id="SSF52141">
    <property type="entry name" value="Uracil-DNA glycosylase-like"/>
    <property type="match status" value="1"/>
</dbReference>
<dbReference type="PANTHER" id="PTHR11264">
    <property type="entry name" value="URACIL-DNA GLYCOSYLASE"/>
    <property type="match status" value="1"/>
</dbReference>